<organism evidence="1 2">
    <name type="scientific">Phyllobacterium zundukense</name>
    <dbReference type="NCBI Taxonomy" id="1867719"/>
    <lineage>
        <taxon>Bacteria</taxon>
        <taxon>Pseudomonadati</taxon>
        <taxon>Pseudomonadota</taxon>
        <taxon>Alphaproteobacteria</taxon>
        <taxon>Hyphomicrobiales</taxon>
        <taxon>Phyllobacteriaceae</taxon>
        <taxon>Phyllobacterium</taxon>
    </lineage>
</organism>
<evidence type="ECO:0000313" key="1">
    <source>
        <dbReference type="EMBL" id="UXN58123.1"/>
    </source>
</evidence>
<accession>A0ACD4CX33</accession>
<name>A0ACD4CX33_9HYPH</name>
<geneLocation type="plasmid" evidence="1 2">
    <name>p_unnamed2</name>
</geneLocation>
<dbReference type="EMBL" id="CP104971">
    <property type="protein sequence ID" value="UXN58123.1"/>
    <property type="molecule type" value="Genomic_DNA"/>
</dbReference>
<keyword evidence="1" id="KW-0614">Plasmid</keyword>
<proteinExistence type="predicted"/>
<sequence length="64" mass="6926">MIKQILGSQRLTIDLLDAAIVRLRMHCPALVFSGANWRIATAGGLKVIGTITPQTQDALKIVAR</sequence>
<keyword evidence="2" id="KW-1185">Reference proteome</keyword>
<dbReference type="Proteomes" id="UP001061991">
    <property type="component" value="Plasmid p_unnamed2"/>
</dbReference>
<gene>
    <name evidence="1" type="ORF">N8E88_04670</name>
</gene>
<protein>
    <submittedName>
        <fullName evidence="1">Uncharacterized protein</fullName>
    </submittedName>
</protein>
<evidence type="ECO:0000313" key="2">
    <source>
        <dbReference type="Proteomes" id="UP001061991"/>
    </source>
</evidence>
<reference evidence="1" key="1">
    <citation type="submission" date="2022-09" db="EMBL/GenBank/DDBJ databases">
        <title>Interaction between co-microsymbionts with complementary sets of symbiotic genes in legume-rhizobium systems.</title>
        <authorList>
            <person name="Safronova V."/>
            <person name="Sazanova A."/>
            <person name="Afonin A."/>
            <person name="Chirak E."/>
        </authorList>
    </citation>
    <scope>NUCLEOTIDE SEQUENCE</scope>
    <source>
        <strain evidence="1">A18/3m</strain>
    </source>
</reference>